<dbReference type="Proteomes" id="UP000283269">
    <property type="component" value="Unassembled WGS sequence"/>
</dbReference>
<protein>
    <recommendedName>
        <fullName evidence="6">GOLD domain-containing protein</fullName>
    </recommendedName>
</protein>
<dbReference type="InParanoid" id="A0A409WJW9"/>
<name>A0A409WJW9_PSICY</name>
<dbReference type="STRING" id="93625.A0A409WJW9"/>
<feature type="compositionally biased region" description="Polar residues" evidence="1">
    <location>
        <begin position="254"/>
        <end position="277"/>
    </location>
</feature>
<feature type="region of interest" description="Disordered" evidence="1">
    <location>
        <begin position="251"/>
        <end position="277"/>
    </location>
</feature>
<proteinExistence type="predicted"/>
<reference evidence="4 5" key="1">
    <citation type="journal article" date="2018" name="Evol. Lett.">
        <title>Horizontal gene cluster transfer increased hallucinogenic mushroom diversity.</title>
        <authorList>
            <person name="Reynolds H.T."/>
            <person name="Vijayakumar V."/>
            <person name="Gluck-Thaler E."/>
            <person name="Korotkin H.B."/>
            <person name="Matheny P.B."/>
            <person name="Slot J.C."/>
        </authorList>
    </citation>
    <scope>NUCLEOTIDE SEQUENCE [LARGE SCALE GENOMIC DNA]</scope>
    <source>
        <strain evidence="4 5">2631</strain>
    </source>
</reference>
<dbReference type="AlphaFoldDB" id="A0A409WJW9"/>
<dbReference type="OrthoDB" id="3068188at2759"/>
<feature type="region of interest" description="Disordered" evidence="1">
    <location>
        <begin position="119"/>
        <end position="153"/>
    </location>
</feature>
<evidence type="ECO:0008006" key="6">
    <source>
        <dbReference type="Google" id="ProtNLM"/>
    </source>
</evidence>
<evidence type="ECO:0000256" key="2">
    <source>
        <dbReference type="SAM" id="Phobius"/>
    </source>
</evidence>
<evidence type="ECO:0000313" key="4">
    <source>
        <dbReference type="EMBL" id="PPQ78782.1"/>
    </source>
</evidence>
<feature type="compositionally biased region" description="Low complexity" evidence="1">
    <location>
        <begin position="300"/>
        <end position="331"/>
    </location>
</feature>
<keyword evidence="2" id="KW-1133">Transmembrane helix</keyword>
<keyword evidence="5" id="KW-1185">Reference proteome</keyword>
<sequence length="432" mass="45285">MLRSIGLYLFLLASFLHASFAYTFRVQTNSLAPGDTFLYDVIVDNGDVEVVDLLLVNTQRGNTTTMLDNYTMKTGTNLGFTVPSVPAGTYMIRLVQASNKQFILDSTQFQITGISLITGSPSSSPSPSSGSSTPTDDVGNRNTSNNGKKSSTNVGAIAGGVVGGLVALGAVVLSLLCWRRSSQRNGQIQDLENEKLGPSGLTTPISPGGPATEIVPFTIAHRPTLPPLEGQSSVTVGSSSLPSKITREYIQPPATVTSSSTAAFPTSDTSGTNTSAISRAEHLRRERERINHEIAQLEQSASAGGTSTSPSSGSILSSSGLSSLRPSDSVSNTYTRDREISAQLSTLQEQIRQIEARQAYVGAAAGAEDDFSVPPPVYDGPSAPTSNAATVPVPVTFPVPHVMEAPAEASEAGRRVLPDPTTYPADVKMPVP</sequence>
<feature type="region of interest" description="Disordered" evidence="1">
    <location>
        <begin position="407"/>
        <end position="432"/>
    </location>
</feature>
<feature type="signal peptide" evidence="3">
    <location>
        <begin position="1"/>
        <end position="21"/>
    </location>
</feature>
<feature type="region of interest" description="Disordered" evidence="1">
    <location>
        <begin position="295"/>
        <end position="335"/>
    </location>
</feature>
<gene>
    <name evidence="4" type="ORF">CVT25_010655</name>
</gene>
<keyword evidence="2" id="KW-0812">Transmembrane</keyword>
<evidence type="ECO:0000256" key="3">
    <source>
        <dbReference type="SAM" id="SignalP"/>
    </source>
</evidence>
<keyword evidence="2" id="KW-0472">Membrane</keyword>
<accession>A0A409WJW9</accession>
<organism evidence="4 5">
    <name type="scientific">Psilocybe cyanescens</name>
    <dbReference type="NCBI Taxonomy" id="93625"/>
    <lineage>
        <taxon>Eukaryota</taxon>
        <taxon>Fungi</taxon>
        <taxon>Dikarya</taxon>
        <taxon>Basidiomycota</taxon>
        <taxon>Agaricomycotina</taxon>
        <taxon>Agaricomycetes</taxon>
        <taxon>Agaricomycetidae</taxon>
        <taxon>Agaricales</taxon>
        <taxon>Agaricineae</taxon>
        <taxon>Strophariaceae</taxon>
        <taxon>Psilocybe</taxon>
    </lineage>
</organism>
<feature type="region of interest" description="Disordered" evidence="1">
    <location>
        <begin position="189"/>
        <end position="208"/>
    </location>
</feature>
<feature type="chain" id="PRO_5019093209" description="GOLD domain-containing protein" evidence="3">
    <location>
        <begin position="22"/>
        <end position="432"/>
    </location>
</feature>
<comment type="caution">
    <text evidence="4">The sequence shown here is derived from an EMBL/GenBank/DDBJ whole genome shotgun (WGS) entry which is preliminary data.</text>
</comment>
<keyword evidence="3" id="KW-0732">Signal</keyword>
<evidence type="ECO:0000313" key="5">
    <source>
        <dbReference type="Proteomes" id="UP000283269"/>
    </source>
</evidence>
<dbReference type="EMBL" id="NHYD01003407">
    <property type="protein sequence ID" value="PPQ78782.1"/>
    <property type="molecule type" value="Genomic_DNA"/>
</dbReference>
<evidence type="ECO:0000256" key="1">
    <source>
        <dbReference type="SAM" id="MobiDB-lite"/>
    </source>
</evidence>
<feature type="transmembrane region" description="Helical" evidence="2">
    <location>
        <begin position="154"/>
        <end position="178"/>
    </location>
</feature>